<name>W2PBB8_PHYN3</name>
<proteinExistence type="predicted"/>
<evidence type="ECO:0000313" key="1">
    <source>
        <dbReference type="EMBL" id="ETM98337.1"/>
    </source>
</evidence>
<protein>
    <submittedName>
        <fullName evidence="1">Uncharacterized protein</fullName>
    </submittedName>
</protein>
<dbReference type="RefSeq" id="XP_008916363.1">
    <property type="nucleotide sequence ID" value="XM_008918115.1"/>
</dbReference>
<reference evidence="1 2" key="2">
    <citation type="submission" date="2013-11" db="EMBL/GenBank/DDBJ databases">
        <title>The Genome Sequence of Phytophthora parasitica INRA-310.</title>
        <authorList>
            <consortium name="The Broad Institute Genomics Platform"/>
            <person name="Russ C."/>
            <person name="Tyler B."/>
            <person name="Panabieres F."/>
            <person name="Shan W."/>
            <person name="Tripathy S."/>
            <person name="Grunwald N."/>
            <person name="Machado M."/>
            <person name="Johnson C.S."/>
            <person name="Arredondo F."/>
            <person name="Hong C."/>
            <person name="Coffey M."/>
            <person name="Young S.K."/>
            <person name="Zeng Q."/>
            <person name="Gargeya S."/>
            <person name="Fitzgerald M."/>
            <person name="Abouelleil A."/>
            <person name="Alvarado L."/>
            <person name="Chapman S.B."/>
            <person name="Gainer-Dewar J."/>
            <person name="Goldberg J."/>
            <person name="Griggs A."/>
            <person name="Gujja S."/>
            <person name="Hansen M."/>
            <person name="Howarth C."/>
            <person name="Imamovic A."/>
            <person name="Ireland A."/>
            <person name="Larimer J."/>
            <person name="McCowan C."/>
            <person name="Murphy C."/>
            <person name="Pearson M."/>
            <person name="Poon T.W."/>
            <person name="Priest M."/>
            <person name="Roberts A."/>
            <person name="Saif S."/>
            <person name="Shea T."/>
            <person name="Sykes S."/>
            <person name="Wortman J."/>
            <person name="Nusbaum C."/>
            <person name="Birren B."/>
        </authorList>
    </citation>
    <scope>NUCLEOTIDE SEQUENCE [LARGE SCALE GENOMIC DNA]</scope>
    <source>
        <strain evidence="1 2">INRA-310</strain>
    </source>
</reference>
<dbReference type="EMBL" id="KI669702">
    <property type="protein sequence ID" value="ETM98337.1"/>
    <property type="molecule type" value="Genomic_DNA"/>
</dbReference>
<organism evidence="1 2">
    <name type="scientific">Phytophthora nicotianae (strain INRA-310)</name>
    <name type="common">Phytophthora parasitica</name>
    <dbReference type="NCBI Taxonomy" id="761204"/>
    <lineage>
        <taxon>Eukaryota</taxon>
        <taxon>Sar</taxon>
        <taxon>Stramenopiles</taxon>
        <taxon>Oomycota</taxon>
        <taxon>Peronosporomycetes</taxon>
        <taxon>Peronosporales</taxon>
        <taxon>Peronosporaceae</taxon>
        <taxon>Phytophthora</taxon>
    </lineage>
</organism>
<dbReference type="VEuPathDB" id="FungiDB:PPTG_24648"/>
<sequence length="32" mass="3443">MDELLEHVSSQGIVSAPIEESFKPMGGLAKEI</sequence>
<gene>
    <name evidence="1" type="ORF">PPTG_24648</name>
</gene>
<dbReference type="Proteomes" id="UP000018817">
    <property type="component" value="Unassembled WGS sequence"/>
</dbReference>
<dbReference type="GeneID" id="20193247"/>
<accession>W2PBB8</accession>
<reference evidence="2" key="1">
    <citation type="submission" date="2011-12" db="EMBL/GenBank/DDBJ databases">
        <authorList>
            <consortium name="The Broad Institute Genome Sequencing Platform"/>
            <person name="Russ C."/>
            <person name="Tyler B."/>
            <person name="Panabieres F."/>
            <person name="Shan W."/>
            <person name="Tripathy S."/>
            <person name="Grunwald N."/>
            <person name="Machado M."/>
            <person name="Young S.K."/>
            <person name="Zeng Q."/>
            <person name="Gargeya S."/>
            <person name="Fitzgerald M."/>
            <person name="Haas B."/>
            <person name="Abouelleil A."/>
            <person name="Alvarado L."/>
            <person name="Arachchi H.M."/>
            <person name="Berlin A."/>
            <person name="Chapman S.B."/>
            <person name="Gearin G."/>
            <person name="Goldberg J."/>
            <person name="Griggs A."/>
            <person name="Gujja S."/>
            <person name="Hansen M."/>
            <person name="Heiman D."/>
            <person name="Howarth C."/>
            <person name="Larimer J."/>
            <person name="Lui A."/>
            <person name="MacDonald P.J.P."/>
            <person name="McCowen C."/>
            <person name="Montmayeur A."/>
            <person name="Murphy C."/>
            <person name="Neiman D."/>
            <person name="Pearson M."/>
            <person name="Priest M."/>
            <person name="Roberts A."/>
            <person name="Saif S."/>
            <person name="Shea T."/>
            <person name="Sisk P."/>
            <person name="Stolte C."/>
            <person name="Sykes S."/>
            <person name="Wortman J."/>
            <person name="Nusbaum C."/>
            <person name="Birren B."/>
        </authorList>
    </citation>
    <scope>NUCLEOTIDE SEQUENCE [LARGE SCALE GENOMIC DNA]</scope>
    <source>
        <strain evidence="2">INRA-310</strain>
    </source>
</reference>
<evidence type="ECO:0000313" key="2">
    <source>
        <dbReference type="Proteomes" id="UP000018817"/>
    </source>
</evidence>
<dbReference type="AlphaFoldDB" id="W2PBB8"/>